<evidence type="ECO:0000256" key="1">
    <source>
        <dbReference type="ARBA" id="ARBA00022801"/>
    </source>
</evidence>
<dbReference type="GO" id="GO:0046872">
    <property type="term" value="F:metal ion binding"/>
    <property type="evidence" value="ECO:0007669"/>
    <property type="project" value="UniProtKB-KW"/>
</dbReference>
<feature type="binding site" evidence="2">
    <location>
        <position position="113"/>
    </location>
    <ligand>
        <name>Mn(2+)</name>
        <dbReference type="ChEBI" id="CHEBI:29035"/>
        <label>2</label>
    </ligand>
</feature>
<protein>
    <submittedName>
        <fullName evidence="4">N-acyl-L-amino acid amidohydrolase</fullName>
    </submittedName>
</protein>
<evidence type="ECO:0000259" key="3">
    <source>
        <dbReference type="Pfam" id="PF07687"/>
    </source>
</evidence>
<comment type="caution">
    <text evidence="4">The sequence shown here is derived from an EMBL/GenBank/DDBJ whole genome shotgun (WGS) entry which is preliminary data.</text>
</comment>
<dbReference type="Pfam" id="PF07687">
    <property type="entry name" value="M20_dimer"/>
    <property type="match status" value="1"/>
</dbReference>
<dbReference type="NCBIfam" id="TIGR01891">
    <property type="entry name" value="amidohydrolases"/>
    <property type="match status" value="1"/>
</dbReference>
<dbReference type="InterPro" id="IPR002933">
    <property type="entry name" value="Peptidase_M20"/>
</dbReference>
<dbReference type="SUPFAM" id="SSF53187">
    <property type="entry name" value="Zn-dependent exopeptidases"/>
    <property type="match status" value="1"/>
</dbReference>
<feature type="binding site" evidence="2">
    <location>
        <position position="149"/>
    </location>
    <ligand>
        <name>Mn(2+)</name>
        <dbReference type="ChEBI" id="CHEBI:29035"/>
        <label>2</label>
    </ligand>
</feature>
<dbReference type="EMBL" id="JPOS01000018">
    <property type="protein sequence ID" value="KGE88452.1"/>
    <property type="molecule type" value="Genomic_DNA"/>
</dbReference>
<feature type="domain" description="Peptidase M20 dimerisation" evidence="3">
    <location>
        <begin position="202"/>
        <end position="294"/>
    </location>
</feature>
<proteinExistence type="predicted"/>
<comment type="cofactor">
    <cofactor evidence="2">
        <name>Mn(2+)</name>
        <dbReference type="ChEBI" id="CHEBI:29035"/>
    </cofactor>
    <text evidence="2">The Mn(2+) ion enhances activity.</text>
</comment>
<keyword evidence="2" id="KW-0464">Manganese</keyword>
<dbReference type="FunFam" id="3.30.70.360:FF:000001">
    <property type="entry name" value="N-acetyldiaminopimelate deacetylase"/>
    <property type="match status" value="1"/>
</dbReference>
<evidence type="ECO:0000313" key="4">
    <source>
        <dbReference type="EMBL" id="KGE88452.1"/>
    </source>
</evidence>
<dbReference type="GO" id="GO:0019877">
    <property type="term" value="P:diaminopimelate biosynthetic process"/>
    <property type="evidence" value="ECO:0007669"/>
    <property type="project" value="UniProtKB-ARBA"/>
</dbReference>
<dbReference type="OrthoDB" id="9776731at2"/>
<dbReference type="RefSeq" id="WP_044217950.1">
    <property type="nucleotide sequence ID" value="NZ_JBKAGJ010000006.1"/>
</dbReference>
<evidence type="ECO:0000256" key="2">
    <source>
        <dbReference type="PIRSR" id="PIRSR005962-1"/>
    </source>
</evidence>
<dbReference type="PANTHER" id="PTHR11014">
    <property type="entry name" value="PEPTIDASE M20 FAMILY MEMBER"/>
    <property type="match status" value="1"/>
</dbReference>
<dbReference type="AlphaFoldDB" id="A0A098SBN5"/>
<feature type="binding site" evidence="2">
    <location>
        <position position="176"/>
    </location>
    <ligand>
        <name>Mn(2+)</name>
        <dbReference type="ChEBI" id="CHEBI:29035"/>
        <label>2</label>
    </ligand>
</feature>
<organism evidence="4 5">
    <name type="scientific">Phaeodactylibacter xiamenensis</name>
    <dbReference type="NCBI Taxonomy" id="1524460"/>
    <lineage>
        <taxon>Bacteria</taxon>
        <taxon>Pseudomonadati</taxon>
        <taxon>Bacteroidota</taxon>
        <taxon>Saprospiria</taxon>
        <taxon>Saprospirales</taxon>
        <taxon>Haliscomenobacteraceae</taxon>
        <taxon>Phaeodactylibacter</taxon>
    </lineage>
</organism>
<dbReference type="Gene3D" id="3.30.70.360">
    <property type="match status" value="1"/>
</dbReference>
<feature type="binding site" evidence="2">
    <location>
        <position position="376"/>
    </location>
    <ligand>
        <name>Mn(2+)</name>
        <dbReference type="ChEBI" id="CHEBI:29035"/>
        <label>2</label>
    </ligand>
</feature>
<keyword evidence="5" id="KW-1185">Reference proteome</keyword>
<keyword evidence="2" id="KW-0479">Metal-binding</keyword>
<dbReference type="InterPro" id="IPR017439">
    <property type="entry name" value="Amidohydrolase"/>
</dbReference>
<name>A0A098SBN5_9BACT</name>
<dbReference type="Pfam" id="PF01546">
    <property type="entry name" value="Peptidase_M20"/>
    <property type="match status" value="1"/>
</dbReference>
<dbReference type="InterPro" id="IPR036264">
    <property type="entry name" value="Bact_exopeptidase_dim_dom"/>
</dbReference>
<dbReference type="InterPro" id="IPR011650">
    <property type="entry name" value="Peptidase_M20_dimer"/>
</dbReference>
<dbReference type="SUPFAM" id="SSF55031">
    <property type="entry name" value="Bacterial exopeptidase dimerisation domain"/>
    <property type="match status" value="1"/>
</dbReference>
<dbReference type="Gene3D" id="3.40.630.10">
    <property type="entry name" value="Zn peptidases"/>
    <property type="match status" value="1"/>
</dbReference>
<reference evidence="4 5" key="1">
    <citation type="journal article" date="2014" name="Int. J. Syst. Evol. Microbiol.">
        <title>Phaeodactylibacter xiamenensis gen. nov., sp. nov., a member of the family Saprospiraceae isolated from the marine alga Phaeodactylum tricornutum.</title>
        <authorList>
            <person name="Chen Z.Jr."/>
            <person name="Lei X."/>
            <person name="Lai Q."/>
            <person name="Li Y."/>
            <person name="Zhang B."/>
            <person name="Zhang J."/>
            <person name="Zhang H."/>
            <person name="Yang L."/>
            <person name="Zheng W."/>
            <person name="Tian Y."/>
            <person name="Yu Z."/>
            <person name="Xu H.Jr."/>
            <person name="Zheng T."/>
        </authorList>
    </citation>
    <scope>NUCLEOTIDE SEQUENCE [LARGE SCALE GENOMIC DNA]</scope>
    <source>
        <strain evidence="4 5">KD52</strain>
    </source>
</reference>
<dbReference type="STRING" id="1524460.IX84_07085"/>
<dbReference type="Proteomes" id="UP000029736">
    <property type="component" value="Unassembled WGS sequence"/>
</dbReference>
<keyword evidence="1 4" id="KW-0378">Hydrolase</keyword>
<dbReference type="GO" id="GO:0050118">
    <property type="term" value="F:N-acetyldiaminopimelate deacetylase activity"/>
    <property type="evidence" value="ECO:0007669"/>
    <property type="project" value="UniProtKB-ARBA"/>
</dbReference>
<accession>A0A098SBN5</accession>
<dbReference type="PIRSF" id="PIRSF005962">
    <property type="entry name" value="Pept_M20D_amidohydro"/>
    <property type="match status" value="1"/>
</dbReference>
<dbReference type="PANTHER" id="PTHR11014:SF63">
    <property type="entry name" value="METALLOPEPTIDASE, PUTATIVE (AFU_ORTHOLOGUE AFUA_6G09600)-RELATED"/>
    <property type="match status" value="1"/>
</dbReference>
<dbReference type="CDD" id="cd03886">
    <property type="entry name" value="M20_Acy1"/>
    <property type="match status" value="1"/>
</dbReference>
<feature type="binding site" evidence="2">
    <location>
        <position position="115"/>
    </location>
    <ligand>
        <name>Mn(2+)</name>
        <dbReference type="ChEBI" id="CHEBI:29035"/>
        <label>2</label>
    </ligand>
</feature>
<sequence>MTALKTATTLKEKIQQLAKDFHADVVAIRRHLHQNPELSYEEVQTGQYIAAQLEAMGIPYEHGVADNGVVGLIHGRNGSSKVVALRADIDALPITEANEVPYKSKNEGVMHACGHDVHTSSLLGAARILNTLREEFDGTIKLIFQPAEERLPGGASIMIKEGVLENPRPESILGQHVHPPLEAGKIGIKAGQYMASADELYMTVTGKGGHGALPMDCIDPIVITAHIITALQQIVSRNANPGTPTVLTFGQIASTGGATNVIPNEVKLKGTFRTMDERWRFDAHQRMKKMAESIAEGMGGRCELDIQVGYPVLHNHEALTHKTRARAEAYLGKENVVELPIRMTAEDFAYYSQEMPACFYRLGTGNPAKGITSPIHTNTFDVDEDCLALSTGLMAWLALKELEEA</sequence>
<gene>
    <name evidence="4" type="ORF">IX84_07085</name>
</gene>
<evidence type="ECO:0000313" key="5">
    <source>
        <dbReference type="Proteomes" id="UP000029736"/>
    </source>
</evidence>